<reference evidence="4" key="1">
    <citation type="submission" date="2021-02" db="EMBL/GenBank/DDBJ databases">
        <authorList>
            <person name="Nowell W R."/>
        </authorList>
    </citation>
    <scope>NUCLEOTIDE SEQUENCE</scope>
</reference>
<evidence type="ECO:0000313" key="6">
    <source>
        <dbReference type="Proteomes" id="UP000663828"/>
    </source>
</evidence>
<comment type="similarity">
    <text evidence="1">Belongs to the small GTPase superfamily. Rab family.</text>
</comment>
<dbReference type="SMART" id="SM00173">
    <property type="entry name" value="RAS"/>
    <property type="match status" value="1"/>
</dbReference>
<proteinExistence type="inferred from homology"/>
<comment type="caution">
    <text evidence="4">The sequence shown here is derived from an EMBL/GenBank/DDBJ whole genome shotgun (WGS) entry which is preliminary data.</text>
</comment>
<organism evidence="4 7">
    <name type="scientific">Adineta ricciae</name>
    <name type="common">Rotifer</name>
    <dbReference type="NCBI Taxonomy" id="249248"/>
    <lineage>
        <taxon>Eukaryota</taxon>
        <taxon>Metazoa</taxon>
        <taxon>Spiralia</taxon>
        <taxon>Gnathifera</taxon>
        <taxon>Rotifera</taxon>
        <taxon>Eurotatoria</taxon>
        <taxon>Bdelloidea</taxon>
        <taxon>Adinetida</taxon>
        <taxon>Adinetidae</taxon>
        <taxon>Adineta</taxon>
    </lineage>
</organism>
<dbReference type="SMART" id="SM00176">
    <property type="entry name" value="RAN"/>
    <property type="match status" value="1"/>
</dbReference>
<dbReference type="InterPro" id="IPR001806">
    <property type="entry name" value="Small_GTPase"/>
</dbReference>
<evidence type="ECO:0000256" key="1">
    <source>
        <dbReference type="ARBA" id="ARBA00006270"/>
    </source>
</evidence>
<evidence type="ECO:0000256" key="3">
    <source>
        <dbReference type="SAM" id="MobiDB-lite"/>
    </source>
</evidence>
<protein>
    <submittedName>
        <fullName evidence="4">Uncharacterized protein</fullName>
    </submittedName>
</protein>
<dbReference type="InterPro" id="IPR005225">
    <property type="entry name" value="Small_GTP-bd"/>
</dbReference>
<dbReference type="PROSITE" id="PS51419">
    <property type="entry name" value="RAB"/>
    <property type="match status" value="1"/>
</dbReference>
<dbReference type="EMBL" id="CAJNOR010003502">
    <property type="protein sequence ID" value="CAF1420204.1"/>
    <property type="molecule type" value="Genomic_DNA"/>
</dbReference>
<dbReference type="InterPro" id="IPR027417">
    <property type="entry name" value="P-loop_NTPase"/>
</dbReference>
<evidence type="ECO:0000256" key="2">
    <source>
        <dbReference type="ARBA" id="ARBA00022741"/>
    </source>
</evidence>
<dbReference type="PROSITE" id="PS51420">
    <property type="entry name" value="RHO"/>
    <property type="match status" value="1"/>
</dbReference>
<name>A0A813WJ55_ADIRI</name>
<evidence type="ECO:0000313" key="7">
    <source>
        <dbReference type="Proteomes" id="UP000663852"/>
    </source>
</evidence>
<evidence type="ECO:0000313" key="5">
    <source>
        <dbReference type="EMBL" id="CAF1420204.1"/>
    </source>
</evidence>
<dbReference type="PANTHER" id="PTHR47978">
    <property type="match status" value="1"/>
</dbReference>
<dbReference type="NCBIfam" id="TIGR00231">
    <property type="entry name" value="small_GTP"/>
    <property type="match status" value="1"/>
</dbReference>
<dbReference type="SMART" id="SM00174">
    <property type="entry name" value="RHO"/>
    <property type="match status" value="1"/>
</dbReference>
<dbReference type="SUPFAM" id="SSF52540">
    <property type="entry name" value="P-loop containing nucleoside triphosphate hydrolases"/>
    <property type="match status" value="1"/>
</dbReference>
<dbReference type="Proteomes" id="UP000663852">
    <property type="component" value="Unassembled WGS sequence"/>
</dbReference>
<accession>A0A813WJ55</accession>
<gene>
    <name evidence="4" type="ORF">EDS130_LOCUS7339</name>
    <name evidence="5" type="ORF">XAT740_LOCUS35177</name>
</gene>
<dbReference type="AlphaFoldDB" id="A0A813WJ55"/>
<sequence length="313" mass="34417">MDHSNTYSKSTAFSSFTPICTNERSSTTTYGEGCVYTGPLPAQYHETQAKSIQELSKNASSQADSQQSSTSQSSSTNNLSLSTSPSTEVVSGNSTINNNQYQFKVMLLGDSGVGKTCLLVRFKDGTFLAGSFIATVGIDFRNKLVTLGDKKIKLQIFDTAGQERFRSVTHSYYRDANALLLLYDVTSYSSFENISAWLSEIKEFANDSVIIMLVGNKIDKSQRVVSREAGERLARDYEVSFLETSAKTGQNVELAFMATAQALLDKELSRKDPQNGHFTLNDMVKMSGMSLMNNNRDNYNNTTSGTTANGWCC</sequence>
<dbReference type="Gene3D" id="3.40.50.300">
    <property type="entry name" value="P-loop containing nucleotide triphosphate hydrolases"/>
    <property type="match status" value="1"/>
</dbReference>
<dbReference type="EMBL" id="CAJNOJ010000022">
    <property type="protein sequence ID" value="CAF0851479.1"/>
    <property type="molecule type" value="Genomic_DNA"/>
</dbReference>
<dbReference type="GO" id="GO:0005525">
    <property type="term" value="F:GTP binding"/>
    <property type="evidence" value="ECO:0007669"/>
    <property type="project" value="InterPro"/>
</dbReference>
<feature type="region of interest" description="Disordered" evidence="3">
    <location>
        <begin position="51"/>
        <end position="91"/>
    </location>
</feature>
<dbReference type="Proteomes" id="UP000663828">
    <property type="component" value="Unassembled WGS sequence"/>
</dbReference>
<feature type="compositionally biased region" description="Low complexity" evidence="3">
    <location>
        <begin position="59"/>
        <end position="87"/>
    </location>
</feature>
<keyword evidence="6" id="KW-1185">Reference proteome</keyword>
<dbReference type="FunFam" id="3.40.50.300:FF:002020">
    <property type="entry name" value="Ras-related protein Rab-37"/>
    <property type="match status" value="1"/>
</dbReference>
<dbReference type="SMART" id="SM00175">
    <property type="entry name" value="RAB"/>
    <property type="match status" value="1"/>
</dbReference>
<dbReference type="GO" id="GO:0003924">
    <property type="term" value="F:GTPase activity"/>
    <property type="evidence" value="ECO:0007669"/>
    <property type="project" value="InterPro"/>
</dbReference>
<evidence type="ECO:0000313" key="4">
    <source>
        <dbReference type="EMBL" id="CAF0851479.1"/>
    </source>
</evidence>
<dbReference type="OrthoDB" id="10024846at2759"/>
<dbReference type="Pfam" id="PF00071">
    <property type="entry name" value="Ras"/>
    <property type="match status" value="1"/>
</dbReference>
<dbReference type="PROSITE" id="PS51421">
    <property type="entry name" value="RAS"/>
    <property type="match status" value="1"/>
</dbReference>
<dbReference type="PRINTS" id="PR00449">
    <property type="entry name" value="RASTRNSFRMNG"/>
</dbReference>
<keyword evidence="2" id="KW-0547">Nucleotide-binding</keyword>